<dbReference type="Gene3D" id="2.30.30.40">
    <property type="entry name" value="SH3 Domains"/>
    <property type="match status" value="1"/>
</dbReference>
<dbReference type="InterPro" id="IPR003646">
    <property type="entry name" value="SH3-like_bac-type"/>
</dbReference>
<accession>A0A1Z4MRI0</accession>
<proteinExistence type="predicted"/>
<dbReference type="Pfam" id="PF08239">
    <property type="entry name" value="SH3_3"/>
    <property type="match status" value="1"/>
</dbReference>
<evidence type="ECO:0000259" key="2">
    <source>
        <dbReference type="Pfam" id="PF08239"/>
    </source>
</evidence>
<evidence type="ECO:0000256" key="1">
    <source>
        <dbReference type="SAM" id="MobiDB-lite"/>
    </source>
</evidence>
<dbReference type="AlphaFoldDB" id="A0A1Z4MRI0"/>
<keyword evidence="4" id="KW-1185">Reference proteome</keyword>
<gene>
    <name evidence="3" type="ORF">NIES37_00310</name>
</gene>
<protein>
    <submittedName>
        <fullName evidence="3">SH3 type 3 domain-containing protein</fullName>
    </submittedName>
</protein>
<sequence length="180" mass="19764">MFSNLLKFILGFLLAIAILIGTGVATALYFMNRTAIPPTKPIFANDHPSQRTQSPKATEAAATKTESQPKATPTPTPTPTTTETPKAEESPKPLPPGAYQGKVTWNQGLSLRAEPKQDAERVGGVGFNQKVIILEESDDKLWQKIRQEDTNQEGWVKAGNTEKLEGNEEVQQPEKPQQDQ</sequence>
<dbReference type="KEGG" id="ttq:NIES37_00310"/>
<dbReference type="Proteomes" id="UP000218785">
    <property type="component" value="Chromosome"/>
</dbReference>
<evidence type="ECO:0000313" key="3">
    <source>
        <dbReference type="EMBL" id="BAY96105.1"/>
    </source>
</evidence>
<dbReference type="RefSeq" id="WP_096573359.1">
    <property type="nucleotide sequence ID" value="NZ_CAWNJS010000001.1"/>
</dbReference>
<evidence type="ECO:0000313" key="4">
    <source>
        <dbReference type="Proteomes" id="UP000218785"/>
    </source>
</evidence>
<dbReference type="EMBL" id="AP018248">
    <property type="protein sequence ID" value="BAY96105.1"/>
    <property type="molecule type" value="Genomic_DNA"/>
</dbReference>
<organism evidence="3 4">
    <name type="scientific">Tolypothrix tenuis PCC 7101</name>
    <dbReference type="NCBI Taxonomy" id="231146"/>
    <lineage>
        <taxon>Bacteria</taxon>
        <taxon>Bacillati</taxon>
        <taxon>Cyanobacteriota</taxon>
        <taxon>Cyanophyceae</taxon>
        <taxon>Nostocales</taxon>
        <taxon>Tolypothrichaceae</taxon>
        <taxon>Tolypothrix</taxon>
    </lineage>
</organism>
<reference evidence="3 4" key="1">
    <citation type="submission" date="2017-06" db="EMBL/GenBank/DDBJ databases">
        <title>Genome sequencing of cyanobaciteial culture collection at National Institute for Environmental Studies (NIES).</title>
        <authorList>
            <person name="Hirose Y."/>
            <person name="Shimura Y."/>
            <person name="Fujisawa T."/>
            <person name="Nakamura Y."/>
            <person name="Kawachi M."/>
        </authorList>
    </citation>
    <scope>NUCLEOTIDE SEQUENCE [LARGE SCALE GENOMIC DNA]</scope>
    <source>
        <strain evidence="3 4">NIES-37</strain>
    </source>
</reference>
<feature type="region of interest" description="Disordered" evidence="1">
    <location>
        <begin position="147"/>
        <end position="180"/>
    </location>
</feature>
<feature type="region of interest" description="Disordered" evidence="1">
    <location>
        <begin position="41"/>
        <end position="106"/>
    </location>
</feature>
<feature type="domain" description="SH3b" evidence="2">
    <location>
        <begin position="108"/>
        <end position="160"/>
    </location>
</feature>
<name>A0A1Z4MRI0_9CYAN</name>
<feature type="compositionally biased region" description="Low complexity" evidence="1">
    <location>
        <begin position="56"/>
        <end position="71"/>
    </location>
</feature>